<dbReference type="Pfam" id="PF09601">
    <property type="entry name" value="DUF2459"/>
    <property type="match status" value="1"/>
</dbReference>
<gene>
    <name evidence="1" type="ordered locus">Cyast_2074</name>
</gene>
<evidence type="ECO:0000313" key="1">
    <source>
        <dbReference type="EMBL" id="AFZ48024.1"/>
    </source>
</evidence>
<dbReference type="EMBL" id="CP003940">
    <property type="protein sequence ID" value="AFZ48024.1"/>
    <property type="molecule type" value="Genomic_DNA"/>
</dbReference>
<dbReference type="KEGG" id="csn:Cyast_2074"/>
<name>K9YMC5_CYASC</name>
<evidence type="ECO:0008006" key="3">
    <source>
        <dbReference type="Google" id="ProtNLM"/>
    </source>
</evidence>
<dbReference type="InterPro" id="IPR011727">
    <property type="entry name" value="CHP02117"/>
</dbReference>
<evidence type="ECO:0000313" key="2">
    <source>
        <dbReference type="Proteomes" id="UP000010483"/>
    </source>
</evidence>
<keyword evidence="2" id="KW-1185">Reference proteome</keyword>
<dbReference type="AlphaFoldDB" id="K9YMC5"/>
<dbReference type="HOGENOM" id="CLU_117671_0_0_3"/>
<protein>
    <recommendedName>
        <fullName evidence="3">DUF2459 domain-containing protein</fullName>
    </recommendedName>
</protein>
<proteinExistence type="predicted"/>
<dbReference type="BioCyc" id="CSTA292563:G1353-2078-MONOMER"/>
<dbReference type="eggNOG" id="ENOG5032UUN">
    <property type="taxonomic scope" value="Bacteria"/>
</dbReference>
<reference evidence="2" key="1">
    <citation type="journal article" date="2013" name="Proc. Natl. Acad. Sci. U.S.A.">
        <title>Improving the coverage of the cyanobacterial phylum using diversity-driven genome sequencing.</title>
        <authorList>
            <person name="Shih P.M."/>
            <person name="Wu D."/>
            <person name="Latifi A."/>
            <person name="Axen S.D."/>
            <person name="Fewer D.P."/>
            <person name="Talla E."/>
            <person name="Calteau A."/>
            <person name="Cai F."/>
            <person name="Tandeau de Marsac N."/>
            <person name="Rippka R."/>
            <person name="Herdman M."/>
            <person name="Sivonen K."/>
            <person name="Coursin T."/>
            <person name="Laurent T."/>
            <person name="Goodwin L."/>
            <person name="Nolan M."/>
            <person name="Davenport K.W."/>
            <person name="Han C.S."/>
            <person name="Rubin E.M."/>
            <person name="Eisen J.A."/>
            <person name="Woyke T."/>
            <person name="Gugger M."/>
            <person name="Kerfeld C.A."/>
        </authorList>
    </citation>
    <scope>NUCLEOTIDE SEQUENCE [LARGE SCALE GENOMIC DNA]</scope>
    <source>
        <strain evidence="2">ATCC 29140 / PCC 7202</strain>
    </source>
</reference>
<sequence>MPKETRKPIFRRRTILLIATIFIVVKLSTLIFSNTIIIPPTSPLKPITVYVIDYGLHSRLILPDRPPTLVQYAYGDWEYFALQNRNLLTTLKALLIPTQGTLKREEISNLATLKKTVNAQPRINLLELEVSEEKMLKLRSKLEQRFEENIDTKITYNADRIQFVKDDQEYTILHNSNHQVVEWLQAMGCEVKGIIFLPNFELVSHSKNKALNHT</sequence>
<dbReference type="Proteomes" id="UP000010483">
    <property type="component" value="Chromosome"/>
</dbReference>
<organism evidence="1 2">
    <name type="scientific">Cyanobacterium stanieri (strain ATCC 29140 / PCC 7202)</name>
    <dbReference type="NCBI Taxonomy" id="292563"/>
    <lineage>
        <taxon>Bacteria</taxon>
        <taxon>Bacillati</taxon>
        <taxon>Cyanobacteriota</taxon>
        <taxon>Cyanophyceae</taxon>
        <taxon>Oscillatoriophycideae</taxon>
        <taxon>Chroococcales</taxon>
        <taxon>Geminocystaceae</taxon>
        <taxon>Cyanobacterium</taxon>
    </lineage>
</organism>
<accession>K9YMC5</accession>